<dbReference type="PROSITE" id="PS51257">
    <property type="entry name" value="PROKAR_LIPOPROTEIN"/>
    <property type="match status" value="1"/>
</dbReference>
<gene>
    <name evidence="1" type="ORF">G3M56_009265</name>
</gene>
<keyword evidence="2" id="KW-1185">Reference proteome</keyword>
<sequence>MKLTLPLPLAICCVALGWIGGCLFNPYETTRERLIESWRLIEPGMPVDEVDSILGLPMYDFSAGSGRPGWVAEVLPEEIMKGHRIRAYYIDGFGPQYLLVAFDASDHVAFVGSTHT</sequence>
<evidence type="ECO:0000313" key="1">
    <source>
        <dbReference type="EMBL" id="QQL44082.1"/>
    </source>
</evidence>
<dbReference type="EMBL" id="CP066776">
    <property type="protein sequence ID" value="QQL44082.1"/>
    <property type="molecule type" value="Genomic_DNA"/>
</dbReference>
<dbReference type="Proteomes" id="UP000475117">
    <property type="component" value="Chromosome"/>
</dbReference>
<protein>
    <recommendedName>
        <fullName evidence="3">Lipoprotein SmpA/OmlA domain-containing protein</fullName>
    </recommendedName>
</protein>
<dbReference type="KEGG" id="soa:G3M56_009265"/>
<proteinExistence type="predicted"/>
<evidence type="ECO:0008006" key="3">
    <source>
        <dbReference type="Google" id="ProtNLM"/>
    </source>
</evidence>
<name>A0A6B3LAH3_9BACT</name>
<accession>A0A6B3LAH3</accession>
<dbReference type="AlphaFoldDB" id="A0A6B3LAH3"/>
<reference evidence="1 2" key="1">
    <citation type="submission" date="2020-12" db="EMBL/GenBank/DDBJ databases">
        <title>Sulforoseuscoccus oceanibium gen. nov., sp. nov., a representative of the phylum Verrucomicrobia with special cytoplasmic membrane, and proposal of Sulforoseuscoccusaceae fam. nov.</title>
        <authorList>
            <person name="Xi F."/>
        </authorList>
    </citation>
    <scope>NUCLEOTIDE SEQUENCE [LARGE SCALE GENOMIC DNA]</scope>
    <source>
        <strain evidence="1 2">T37</strain>
    </source>
</reference>
<evidence type="ECO:0000313" key="2">
    <source>
        <dbReference type="Proteomes" id="UP000475117"/>
    </source>
</evidence>
<dbReference type="RefSeq" id="WP_164362619.1">
    <property type="nucleotide sequence ID" value="NZ_CP066776.1"/>
</dbReference>
<organism evidence="1 2">
    <name type="scientific">Sulfuriroseicoccus oceanibius</name>
    <dbReference type="NCBI Taxonomy" id="2707525"/>
    <lineage>
        <taxon>Bacteria</taxon>
        <taxon>Pseudomonadati</taxon>
        <taxon>Verrucomicrobiota</taxon>
        <taxon>Verrucomicrobiia</taxon>
        <taxon>Verrucomicrobiales</taxon>
        <taxon>Verrucomicrobiaceae</taxon>
        <taxon>Sulfuriroseicoccus</taxon>
    </lineage>
</organism>